<evidence type="ECO:0000256" key="1">
    <source>
        <dbReference type="SAM" id="MobiDB-lite"/>
    </source>
</evidence>
<keyword evidence="4" id="KW-1185">Reference proteome</keyword>
<gene>
    <name evidence="3" type="ORF">HGM15179_015869</name>
</gene>
<dbReference type="Proteomes" id="UP000796761">
    <property type="component" value="Unassembled WGS sequence"/>
</dbReference>
<dbReference type="Pfam" id="PF09292">
    <property type="entry name" value="Neil1-DNA_bind"/>
    <property type="match status" value="1"/>
</dbReference>
<accession>A0A8K1LER9</accession>
<comment type="caution">
    <text evidence="3">The sequence shown here is derived from an EMBL/GenBank/DDBJ whole genome shotgun (WGS) entry which is preliminary data.</text>
</comment>
<feature type="region of interest" description="Disordered" evidence="1">
    <location>
        <begin position="130"/>
        <end position="152"/>
    </location>
</feature>
<organism evidence="3 4">
    <name type="scientific">Zosterops borbonicus</name>
    <dbReference type="NCBI Taxonomy" id="364589"/>
    <lineage>
        <taxon>Eukaryota</taxon>
        <taxon>Metazoa</taxon>
        <taxon>Chordata</taxon>
        <taxon>Craniata</taxon>
        <taxon>Vertebrata</taxon>
        <taxon>Euteleostomi</taxon>
        <taxon>Archelosauria</taxon>
        <taxon>Archosauria</taxon>
        <taxon>Dinosauria</taxon>
        <taxon>Saurischia</taxon>
        <taxon>Theropoda</taxon>
        <taxon>Coelurosauria</taxon>
        <taxon>Aves</taxon>
        <taxon>Neognathae</taxon>
        <taxon>Neoaves</taxon>
        <taxon>Telluraves</taxon>
        <taxon>Australaves</taxon>
        <taxon>Passeriformes</taxon>
        <taxon>Sylvioidea</taxon>
        <taxon>Zosteropidae</taxon>
        <taxon>Zosterops</taxon>
    </lineage>
</organism>
<dbReference type="OrthoDB" id="6260718at2759"/>
<name>A0A8K1LER9_9PASS</name>
<evidence type="ECO:0000313" key="4">
    <source>
        <dbReference type="Proteomes" id="UP000796761"/>
    </source>
</evidence>
<feature type="non-terminal residue" evidence="3">
    <location>
        <position position="152"/>
    </location>
</feature>
<sequence>ENVLKSLDDRAFDKPISEVLLNQQYFNTAVFHSRSQPCVLRSCRAWTVLEALKDQDQERRKKDPSLMLSKKAKLRQENSDVLELSHTLPMEVITAEKQLFDPEHLDNYATFKNCLQCYLVPGTSSLHDHRGRTTWLQGKPGPVAPKGEAPAM</sequence>
<dbReference type="AlphaFoldDB" id="A0A8K1LER9"/>
<dbReference type="InterPro" id="IPR015371">
    <property type="entry name" value="Endonuclease-VIII_DNA-bd"/>
</dbReference>
<protein>
    <recommendedName>
        <fullName evidence="2">Endonuclease VIII-like 1 DNA binding domain-containing protein</fullName>
    </recommendedName>
</protein>
<evidence type="ECO:0000259" key="2">
    <source>
        <dbReference type="Pfam" id="PF09292"/>
    </source>
</evidence>
<feature type="domain" description="Endonuclease VIII-like 1 DNA binding" evidence="2">
    <location>
        <begin position="107"/>
        <end position="145"/>
    </location>
</feature>
<proteinExistence type="predicted"/>
<dbReference type="Gene3D" id="1.10.8.50">
    <property type="match status" value="1"/>
</dbReference>
<evidence type="ECO:0000313" key="3">
    <source>
        <dbReference type="EMBL" id="TRZ11240.1"/>
    </source>
</evidence>
<reference evidence="3" key="1">
    <citation type="submission" date="2019-04" db="EMBL/GenBank/DDBJ databases">
        <title>Genome assembly of Zosterops borbonicus 15179.</title>
        <authorList>
            <person name="Leroy T."/>
            <person name="Anselmetti Y."/>
            <person name="Tilak M.-K."/>
            <person name="Nabholz B."/>
        </authorList>
    </citation>
    <scope>NUCLEOTIDE SEQUENCE</scope>
    <source>
        <strain evidence="3">HGM_15179</strain>
        <tissue evidence="3">Muscle</tissue>
    </source>
</reference>
<dbReference type="EMBL" id="SWJQ01000740">
    <property type="protein sequence ID" value="TRZ11240.1"/>
    <property type="molecule type" value="Genomic_DNA"/>
</dbReference>
<dbReference type="SUPFAM" id="SSF57716">
    <property type="entry name" value="Glucocorticoid receptor-like (DNA-binding domain)"/>
    <property type="match status" value="1"/>
</dbReference>